<dbReference type="SUPFAM" id="SSF53335">
    <property type="entry name" value="S-adenosyl-L-methionine-dependent methyltransferases"/>
    <property type="match status" value="2"/>
</dbReference>
<comment type="caution">
    <text evidence="5">The sequence shown here is derived from an EMBL/GenBank/DDBJ whole genome shotgun (WGS) entry which is preliminary data.</text>
</comment>
<dbReference type="InterPro" id="IPR001091">
    <property type="entry name" value="RM_Methyltransferase"/>
</dbReference>
<evidence type="ECO:0000256" key="3">
    <source>
        <dbReference type="RuleBase" id="RU362026"/>
    </source>
</evidence>
<dbReference type="GO" id="GO:0008170">
    <property type="term" value="F:N-methyltransferase activity"/>
    <property type="evidence" value="ECO:0007669"/>
    <property type="project" value="InterPro"/>
</dbReference>
<comment type="similarity">
    <text evidence="3">Belongs to the N(4)/N(6)-methyltransferase family.</text>
</comment>
<dbReference type="GO" id="GO:0003677">
    <property type="term" value="F:DNA binding"/>
    <property type="evidence" value="ECO:0007669"/>
    <property type="project" value="InterPro"/>
</dbReference>
<name>A0AA87NNW6_TREMD</name>
<evidence type="ECO:0000256" key="1">
    <source>
        <dbReference type="ARBA" id="ARBA00022603"/>
    </source>
</evidence>
<dbReference type="InterPro" id="IPR029063">
    <property type="entry name" value="SAM-dependent_MTases_sf"/>
</dbReference>
<evidence type="ECO:0000256" key="2">
    <source>
        <dbReference type="ARBA" id="ARBA00022679"/>
    </source>
</evidence>
<evidence type="ECO:0000259" key="4">
    <source>
        <dbReference type="Pfam" id="PF01555"/>
    </source>
</evidence>
<evidence type="ECO:0000313" key="6">
    <source>
        <dbReference type="Proteomes" id="UP000014634"/>
    </source>
</evidence>
<dbReference type="Pfam" id="PF01555">
    <property type="entry name" value="N6_N4_Mtase"/>
    <property type="match status" value="1"/>
</dbReference>
<dbReference type="EMBL" id="ATFE01000016">
    <property type="protein sequence ID" value="EPF27714.1"/>
    <property type="molecule type" value="Genomic_DNA"/>
</dbReference>
<dbReference type="Gene3D" id="3.40.50.150">
    <property type="entry name" value="Vaccinia Virus protein VP39"/>
    <property type="match status" value="2"/>
</dbReference>
<dbReference type="AlphaFoldDB" id="A0AA87NNW6"/>
<dbReference type="PRINTS" id="PR00508">
    <property type="entry name" value="S21N4MTFRASE"/>
</dbReference>
<evidence type="ECO:0000313" key="5">
    <source>
        <dbReference type="EMBL" id="EPF27714.1"/>
    </source>
</evidence>
<accession>A0AA87NNW6</accession>
<proteinExistence type="inferred from homology"/>
<sequence>MYSMNQSTLFNIDENHTIESISNPRTYKGIYAFHKYWGKKPVESLDYCIEHCTNKNDIVLDPFLGSGLISKETHNLGRRFLGIDINPFSIEHTLFLLSLPKAEDYKEAINSIKKNILSKISESYSLKNADIATHFLWNNDTLQEVWTKVNNSRKKIQLKPTDIDLDKIKKFENYSVRNIQTGTFFENTRINSLENMTIYDLFTKRALHNIDLILDEINKFSGDLKRALQLTLTSSSGQMSNMVFAITGRGKTKNQQSEKIEVGSWVIGLWRPDLHFEINVWNCFENRANKLYKALLEQDYTPISYKDTVSDFYTKQAKMGIIQGNSKNELKKIPSESIKLIITDPPHSDRIPYLELSEMWNCLLNKQSDFSEEIVVSNAKTRNKSKDKYLNDMREIINESSRILTKDGYLLLYFNAKDRNSWSFFDSIEKQTHLVYLGSFPMIYSANSVVQDNRKGAMKSDYVLVFNHSRVKKMLDIFNKINGWTRDKPFKEAKHV</sequence>
<dbReference type="EC" id="2.1.1.-" evidence="3"/>
<organism evidence="5 6">
    <name type="scientific">Treponema medium ATCC 700293</name>
    <dbReference type="NCBI Taxonomy" id="1125700"/>
    <lineage>
        <taxon>Bacteria</taxon>
        <taxon>Pseudomonadati</taxon>
        <taxon>Spirochaetota</taxon>
        <taxon>Spirochaetia</taxon>
        <taxon>Spirochaetales</taxon>
        <taxon>Treponemataceae</taxon>
        <taxon>Treponema</taxon>
    </lineage>
</organism>
<dbReference type="GO" id="GO:0032259">
    <property type="term" value="P:methylation"/>
    <property type="evidence" value="ECO:0007669"/>
    <property type="project" value="UniProtKB-KW"/>
</dbReference>
<gene>
    <name evidence="5" type="ORF">HMPREF9195_02214</name>
</gene>
<dbReference type="InterPro" id="IPR002941">
    <property type="entry name" value="DNA_methylase_N4/N6"/>
</dbReference>
<reference evidence="5 6" key="1">
    <citation type="submission" date="2013-04" db="EMBL/GenBank/DDBJ databases">
        <title>The Genome Sequence of Treponema medium ATCC 700293.</title>
        <authorList>
            <consortium name="The Broad Institute Genomics Platform"/>
            <person name="Earl A."/>
            <person name="Ward D."/>
            <person name="Feldgarden M."/>
            <person name="Gevers D."/>
            <person name="Leonetti C."/>
            <person name="Blanton J.M."/>
            <person name="Dewhirst F.E."/>
            <person name="Izard J."/>
            <person name="Walker B."/>
            <person name="Young S."/>
            <person name="Zeng Q."/>
            <person name="Gargeya S."/>
            <person name="Fitzgerald M."/>
            <person name="Haas B."/>
            <person name="Abouelleil A."/>
            <person name="Allen A.W."/>
            <person name="Alvarado L."/>
            <person name="Arachchi H.M."/>
            <person name="Berlin A.M."/>
            <person name="Chapman S.B."/>
            <person name="Gainer-Dewar J."/>
            <person name="Goldberg J."/>
            <person name="Griggs A."/>
            <person name="Gujja S."/>
            <person name="Hansen M."/>
            <person name="Howarth C."/>
            <person name="Imamovic A."/>
            <person name="Ireland A."/>
            <person name="Larimer J."/>
            <person name="McCowan C."/>
            <person name="Murphy C."/>
            <person name="Pearson M."/>
            <person name="Poon T.W."/>
            <person name="Priest M."/>
            <person name="Roberts A."/>
            <person name="Saif S."/>
            <person name="Shea T."/>
            <person name="Sisk P."/>
            <person name="Sykes S."/>
            <person name="Wortman J."/>
            <person name="Nusbaum C."/>
            <person name="Birren B."/>
        </authorList>
    </citation>
    <scope>NUCLEOTIDE SEQUENCE [LARGE SCALE GENOMIC DNA]</scope>
    <source>
        <strain evidence="5 6">ATCC 700293</strain>
    </source>
</reference>
<dbReference type="Proteomes" id="UP000014634">
    <property type="component" value="Unassembled WGS sequence"/>
</dbReference>
<keyword evidence="2" id="KW-0808">Transferase</keyword>
<protein>
    <recommendedName>
        <fullName evidence="3">Methyltransferase</fullName>
        <ecNumber evidence="3">2.1.1.-</ecNumber>
    </recommendedName>
</protein>
<keyword evidence="1" id="KW-0489">Methyltransferase</keyword>
<feature type="domain" description="DNA methylase N-4/N-6" evidence="4">
    <location>
        <begin position="31"/>
        <end position="91"/>
    </location>
</feature>